<gene>
    <name evidence="4" type="ORF">SAMN05660691_02922</name>
</gene>
<name>A0A1H6MMH1_9GAMM</name>
<dbReference type="PANTHER" id="PTHR33755">
    <property type="entry name" value="TOXIN PARE1-RELATED"/>
    <property type="match status" value="1"/>
</dbReference>
<evidence type="ECO:0000256" key="3">
    <source>
        <dbReference type="PIRNR" id="PIRNR029218"/>
    </source>
</evidence>
<dbReference type="InterPro" id="IPR007712">
    <property type="entry name" value="RelE/ParE_toxin"/>
</dbReference>
<dbReference type="InterPro" id="IPR035093">
    <property type="entry name" value="RelE/ParE_toxin_dom_sf"/>
</dbReference>
<protein>
    <recommendedName>
        <fullName evidence="3">Toxin</fullName>
    </recommendedName>
</protein>
<dbReference type="SUPFAM" id="SSF143011">
    <property type="entry name" value="RelE-like"/>
    <property type="match status" value="1"/>
</dbReference>
<evidence type="ECO:0000256" key="1">
    <source>
        <dbReference type="ARBA" id="ARBA00006226"/>
    </source>
</evidence>
<dbReference type="Gene3D" id="3.30.2310.20">
    <property type="entry name" value="RelE-like"/>
    <property type="match status" value="1"/>
</dbReference>
<dbReference type="STRING" id="173990.SAMN05660691_02922"/>
<comment type="similarity">
    <text evidence="1 3">Belongs to the RelE toxin family.</text>
</comment>
<proteinExistence type="inferred from homology"/>
<dbReference type="PANTHER" id="PTHR33755:SF9">
    <property type="entry name" value="TOXIN PARE1"/>
    <property type="match status" value="1"/>
</dbReference>
<dbReference type="InterPro" id="IPR028344">
    <property type="entry name" value="ParE1/4"/>
</dbReference>
<dbReference type="OrthoDB" id="516834at2"/>
<dbReference type="Pfam" id="PF05016">
    <property type="entry name" value="ParE_toxin"/>
    <property type="match status" value="1"/>
</dbReference>
<keyword evidence="5" id="KW-1185">Reference proteome</keyword>
<reference evidence="5" key="1">
    <citation type="submission" date="2016-10" db="EMBL/GenBank/DDBJ databases">
        <authorList>
            <person name="Varghese N."/>
            <person name="Submissions S."/>
        </authorList>
    </citation>
    <scope>NUCLEOTIDE SEQUENCE [LARGE SCALE GENOMIC DNA]</scope>
    <source>
        <strain evidence="5">DSM 17616</strain>
    </source>
</reference>
<dbReference type="PIRSF" id="PIRSF029218">
    <property type="entry name" value="ParE"/>
    <property type="match status" value="1"/>
</dbReference>
<evidence type="ECO:0000313" key="5">
    <source>
        <dbReference type="Proteomes" id="UP000199371"/>
    </source>
</evidence>
<keyword evidence="2" id="KW-1277">Toxin-antitoxin system</keyword>
<dbReference type="RefSeq" id="WP_092794926.1">
    <property type="nucleotide sequence ID" value="NZ_FNXF01000012.1"/>
</dbReference>
<sequence>MNRRYQLRQHAKDDLEQIWLYSAKQWGKAQANRYLSQLFHCLNQLADDPGLGTNREDLRPGYYSFSILQHRVFYLPNDTGIDVIAIIHQRMDVKSTNI</sequence>
<dbReference type="AlphaFoldDB" id="A0A1H6MMH1"/>
<organism evidence="4 5">
    <name type="scientific">Rheinheimera pacifica</name>
    <dbReference type="NCBI Taxonomy" id="173990"/>
    <lineage>
        <taxon>Bacteria</taxon>
        <taxon>Pseudomonadati</taxon>
        <taxon>Pseudomonadota</taxon>
        <taxon>Gammaproteobacteria</taxon>
        <taxon>Chromatiales</taxon>
        <taxon>Chromatiaceae</taxon>
        <taxon>Rheinheimera</taxon>
    </lineage>
</organism>
<accession>A0A1H6MMH1</accession>
<dbReference type="InterPro" id="IPR051803">
    <property type="entry name" value="TA_system_RelE-like_toxin"/>
</dbReference>
<dbReference type="Proteomes" id="UP000199371">
    <property type="component" value="Unassembled WGS sequence"/>
</dbReference>
<evidence type="ECO:0000256" key="2">
    <source>
        <dbReference type="ARBA" id="ARBA00022649"/>
    </source>
</evidence>
<evidence type="ECO:0000313" key="4">
    <source>
        <dbReference type="EMBL" id="SEI03000.1"/>
    </source>
</evidence>
<dbReference type="EMBL" id="FNXF01000012">
    <property type="protein sequence ID" value="SEI03000.1"/>
    <property type="molecule type" value="Genomic_DNA"/>
</dbReference>